<dbReference type="EMBL" id="MU117997">
    <property type="protein sequence ID" value="KAF9649477.1"/>
    <property type="molecule type" value="Genomic_DNA"/>
</dbReference>
<dbReference type="Proteomes" id="UP000886501">
    <property type="component" value="Unassembled WGS sequence"/>
</dbReference>
<reference evidence="1" key="1">
    <citation type="submission" date="2019-10" db="EMBL/GenBank/DDBJ databases">
        <authorList>
            <consortium name="DOE Joint Genome Institute"/>
            <person name="Kuo A."/>
            <person name="Miyauchi S."/>
            <person name="Kiss E."/>
            <person name="Drula E."/>
            <person name="Kohler A."/>
            <person name="Sanchez-Garcia M."/>
            <person name="Andreopoulos B."/>
            <person name="Barry K.W."/>
            <person name="Bonito G."/>
            <person name="Buee M."/>
            <person name="Carver A."/>
            <person name="Chen C."/>
            <person name="Cichocki N."/>
            <person name="Clum A."/>
            <person name="Culley D."/>
            <person name="Crous P.W."/>
            <person name="Fauchery L."/>
            <person name="Girlanda M."/>
            <person name="Hayes R."/>
            <person name="Keri Z."/>
            <person name="Labutti K."/>
            <person name="Lipzen A."/>
            <person name="Lombard V."/>
            <person name="Magnuson J."/>
            <person name="Maillard F."/>
            <person name="Morin E."/>
            <person name="Murat C."/>
            <person name="Nolan M."/>
            <person name="Ohm R."/>
            <person name="Pangilinan J."/>
            <person name="Pereira M."/>
            <person name="Perotto S."/>
            <person name="Peter M."/>
            <person name="Riley R."/>
            <person name="Sitrit Y."/>
            <person name="Stielow B."/>
            <person name="Szollosi G."/>
            <person name="Zifcakova L."/>
            <person name="Stursova M."/>
            <person name="Spatafora J.W."/>
            <person name="Tedersoo L."/>
            <person name="Vaario L.-M."/>
            <person name="Yamada A."/>
            <person name="Yan M."/>
            <person name="Wang P."/>
            <person name="Xu J."/>
            <person name="Bruns T."/>
            <person name="Baldrian P."/>
            <person name="Vilgalys R."/>
            <person name="Henrissat B."/>
            <person name="Grigoriev I.V."/>
            <person name="Hibbett D."/>
            <person name="Nagy L.G."/>
            <person name="Martin F.M."/>
        </authorList>
    </citation>
    <scope>NUCLEOTIDE SEQUENCE</scope>
    <source>
        <strain evidence="1">P2</strain>
    </source>
</reference>
<protein>
    <submittedName>
        <fullName evidence="1">Uncharacterized protein</fullName>
    </submittedName>
</protein>
<keyword evidence="2" id="KW-1185">Reference proteome</keyword>
<accession>A0ACB6ZIU0</accession>
<proteinExistence type="predicted"/>
<evidence type="ECO:0000313" key="1">
    <source>
        <dbReference type="EMBL" id="KAF9649477.1"/>
    </source>
</evidence>
<organism evidence="1 2">
    <name type="scientific">Thelephora ganbajun</name>
    <name type="common">Ganba fungus</name>
    <dbReference type="NCBI Taxonomy" id="370292"/>
    <lineage>
        <taxon>Eukaryota</taxon>
        <taxon>Fungi</taxon>
        <taxon>Dikarya</taxon>
        <taxon>Basidiomycota</taxon>
        <taxon>Agaricomycotina</taxon>
        <taxon>Agaricomycetes</taxon>
        <taxon>Thelephorales</taxon>
        <taxon>Thelephoraceae</taxon>
        <taxon>Thelephora</taxon>
    </lineage>
</organism>
<reference evidence="1" key="2">
    <citation type="journal article" date="2020" name="Nat. Commun.">
        <title>Large-scale genome sequencing of mycorrhizal fungi provides insights into the early evolution of symbiotic traits.</title>
        <authorList>
            <person name="Miyauchi S."/>
            <person name="Kiss E."/>
            <person name="Kuo A."/>
            <person name="Drula E."/>
            <person name="Kohler A."/>
            <person name="Sanchez-Garcia M."/>
            <person name="Morin E."/>
            <person name="Andreopoulos B."/>
            <person name="Barry K.W."/>
            <person name="Bonito G."/>
            <person name="Buee M."/>
            <person name="Carver A."/>
            <person name="Chen C."/>
            <person name="Cichocki N."/>
            <person name="Clum A."/>
            <person name="Culley D."/>
            <person name="Crous P.W."/>
            <person name="Fauchery L."/>
            <person name="Girlanda M."/>
            <person name="Hayes R.D."/>
            <person name="Keri Z."/>
            <person name="LaButti K."/>
            <person name="Lipzen A."/>
            <person name="Lombard V."/>
            <person name="Magnuson J."/>
            <person name="Maillard F."/>
            <person name="Murat C."/>
            <person name="Nolan M."/>
            <person name="Ohm R.A."/>
            <person name="Pangilinan J."/>
            <person name="Pereira M.F."/>
            <person name="Perotto S."/>
            <person name="Peter M."/>
            <person name="Pfister S."/>
            <person name="Riley R."/>
            <person name="Sitrit Y."/>
            <person name="Stielow J.B."/>
            <person name="Szollosi G."/>
            <person name="Zifcakova L."/>
            <person name="Stursova M."/>
            <person name="Spatafora J.W."/>
            <person name="Tedersoo L."/>
            <person name="Vaario L.M."/>
            <person name="Yamada A."/>
            <person name="Yan M."/>
            <person name="Wang P."/>
            <person name="Xu J."/>
            <person name="Bruns T."/>
            <person name="Baldrian P."/>
            <person name="Vilgalys R."/>
            <person name="Dunand C."/>
            <person name="Henrissat B."/>
            <person name="Grigoriev I.V."/>
            <person name="Hibbett D."/>
            <person name="Nagy L.G."/>
            <person name="Martin F.M."/>
        </authorList>
    </citation>
    <scope>NUCLEOTIDE SEQUENCE</scope>
    <source>
        <strain evidence="1">P2</strain>
    </source>
</reference>
<sequence length="2231" mass="249878">MKQTLALFDVAAADPSRIASTLELDSTLTSIIEADYNPEEACCTTDWLVRNATERPDAIAHEIYSNLSSPPYLLTYAELNNMANKLAHWLRSNGLQLEDRVALCRSRDLQFYVAQAAIFKSGGCYVSIDPELPEERKRHIAEDSDAKFVLTNDAWFKGFQGPVYSLDSATTLKQIASQDSSEISLAKLDSLAYLLYTSGTTGKPKGCLLNHRGIYWAIKAMCEYPWDVTNPDTDKRLAMASVAFDVHISEICQVWCLGIRLVSAPRFELLADLQNNILRLGITHLGMVPSMIEATLSTPEDLPLKYMASGGEKISDAVLETWADNVKIILANFYGPTEVTIGCVSRKVSAKDRKENIGRPFPACSAYIVNSKMDILPLGVAGELVIGGPLVARGYHHLPELTAKSFVEWPTKGCRAYRTGDLVRMTADGTLLIHGRIDSQIKLRGVRIESEGVSEVVRKSIKGKASAQTLTTSHPELGNEILVSFFANDDPSVTVDQKRTSTPKILLDRSEDLVPIRGAVQAELAVYMRPSHIIPLDFLPLTLNGKIDGKKVLGVFQQTPLKDLMKLQRSGALNQASGTTGGPTDIERKVINNVSRICGLPESQLSPASNLFECGFDSLRFSAFTRALRGEFVSSGLSVSSVMQSPVIEAIAKLCSEVNGEDSRIKVTDLTSLEDFSKRHWPSIRQIFREDDVEQVLPTLPIQDGILAQSRQFKNLYVQHFLYRLKGGVDLGRLENAWHKVVRRQETLRVAFILESDTLQVVLSPHASSLPWIFHDTEEDHNISEWFEAEEGARIAEDINDDIATPLFRLNFYQSPHASYLSVSIHHALYDGIAFPLLMKEVDAVYRNQSLEDVVPLAQVVHHINLVSHGDRAKEFWVSEFEGINLRDRPLYRRNERQVVRYARVLDTSLQDLRSRCSAIHVTLEALFASTIAYLGGRSFGWSNDPIFGIIHSGRISHAIDLDNVIAPLVSVVPLRVRLRQAKVIEYIQSCQSSITRLIPYEHVPLGTIQRWLGVTALVDVLFSVREEIPPNQYDCFEYIPFHPPPPEARSPRCFPIVFEIVVNTASDTIELRSAVAVDEEVSKIVQELVDDFESHVTYLSESSGGDLSLPDAGDQPNHGWPVFQPRTQEEKPADPQIVEIIISEFSTFLRLPAENVREESTLLSLGLDSLKAVTLSHRFRERGILISPMDIIRAGSICGLASASVMERQQEISSQEESVSELDQLIWQDLPAESARLSRDDQVEITAATALQAGMLSQTVASLGQLYVHAFTFKLHRSCQIEHLKEAWRTSIENLDILRTSFHFSAEVGRWAQVVHSLLDFKWTTEKRRSMDNAAKDFIRSLHFDAESALHRPPVYLRHASSPFGGKDYLIVVLHHALYDGISLPMLFDYVKAVYKSDPPLTTQFHSLSRRMTSLEAHATDYWGARLKGVNPWVFPRMVSSTADAWRVSKVVNVTKETIDRFCRRYEVSAQSIAQASWAKVLAISSKHLDVVFGQVVSGRTLVGSEKIIGPMFNTIPCRVTIGKQQTGRDVVRSVHKFNLEALPWHHASLRLIQRALNTTSLCDTLFLFQPNTRRETERDPLWTLVSRPDEKDLFQYAVNIEIHQRPSSWVIHSSCSTAVMDMSGLEEILTMYDDAITQIVNQPGDRLMPADFSTVETHTSNPSTSDDPTHEELEWEEDTTTAIVRGLLSRFSKLPEKLIRGTTSLASIGIDSITALQISSLARKQGIFVSPVTIIQSTNVHELMVKIYAERMEESSGSGSAASPRFAHVEILSSLADAIRTTMPRHLRQYIETIYPVSPGMEWMIGAWQNSGGCRYQHAFIQRVRGRVEIRRLERSWDVLLRSHPILRSTFCPVPAVKGNSDHLLALCVLDTSPGNTKRLSHRKLPRLHSEGQALAAEARMSVMHPAAAPGIHPRLTVLEGSRDTYILLNFHHFQYDAGSLPLLIRHLEAIYLGLDFHCEANLGPHLKSLLPTPPKRHNQEKYWREVFPAGWRPNFFVHPSSSRKKTRANYLFRGVVSSSKELQEIARKFDLTLQVILLAAWARVHSLECSASEATFGIWHSSRFVDTLALPCLNLLPIRVVDTHRPILEVARALMKDLQRRSGTLEQSKLRDVSGWAGLEGKPLCNVYVNVLHTGPKLDSNPVKERLFEPVKVSLSLSILLCLGKRRGLLIGSVQDDVMVEIFFDNAENSIGMSIESSILTEVQSKRLASEWGKVITKLMPRGRKNMA</sequence>
<comment type="caution">
    <text evidence="1">The sequence shown here is derived from an EMBL/GenBank/DDBJ whole genome shotgun (WGS) entry which is preliminary data.</text>
</comment>
<evidence type="ECO:0000313" key="2">
    <source>
        <dbReference type="Proteomes" id="UP000886501"/>
    </source>
</evidence>
<gene>
    <name evidence="1" type="ORF">BDM02DRAFT_3230298</name>
</gene>
<name>A0ACB6ZIU0_THEGA</name>